<evidence type="ECO:0000256" key="2">
    <source>
        <dbReference type="ARBA" id="ARBA00022771"/>
    </source>
</evidence>
<dbReference type="Gene3D" id="3.30.40.10">
    <property type="entry name" value="Zinc/RING finger domain, C3HC4 (zinc finger)"/>
    <property type="match status" value="1"/>
</dbReference>
<evidence type="ECO:0000259" key="5">
    <source>
        <dbReference type="PROSITE" id="PS50178"/>
    </source>
</evidence>
<reference evidence="6 7" key="1">
    <citation type="journal article" date="2018" name="G3 (Bethesda)">
        <title>Phylogenetic and Phylogenomic Definition of Rhizopus Species.</title>
        <authorList>
            <person name="Gryganskyi A.P."/>
            <person name="Golan J."/>
            <person name="Dolatabadi S."/>
            <person name="Mondo S."/>
            <person name="Robb S."/>
            <person name="Idnurm A."/>
            <person name="Muszewska A."/>
            <person name="Steczkiewicz K."/>
            <person name="Masonjones S."/>
            <person name="Liao H.L."/>
            <person name="Gajdeczka M.T."/>
            <person name="Anike F."/>
            <person name="Vuek A."/>
            <person name="Anishchenko I.M."/>
            <person name="Voigt K."/>
            <person name="de Hoog G.S."/>
            <person name="Smith M.E."/>
            <person name="Heitman J."/>
            <person name="Vilgalys R."/>
            <person name="Stajich J.E."/>
        </authorList>
    </citation>
    <scope>NUCLEOTIDE SEQUENCE [LARGE SCALE GENOMIC DNA]</scope>
    <source>
        <strain evidence="6 7">LSU 92-RS-03</strain>
    </source>
</reference>
<dbReference type="EMBL" id="PJQM01001770">
    <property type="protein sequence ID" value="RCI01115.1"/>
    <property type="molecule type" value="Genomic_DNA"/>
</dbReference>
<feature type="non-terminal residue" evidence="6">
    <location>
        <position position="1"/>
    </location>
</feature>
<evidence type="ECO:0000256" key="4">
    <source>
        <dbReference type="PROSITE-ProRule" id="PRU00091"/>
    </source>
</evidence>
<keyword evidence="2 4" id="KW-0863">Zinc-finger</keyword>
<dbReference type="PANTHER" id="PTHR39490:SF8">
    <property type="entry name" value="ZINC FINGER FYVE DOMAIN-CONTAINING PROTEIN 21"/>
    <property type="match status" value="1"/>
</dbReference>
<gene>
    <name evidence="6" type="ORF">CU098_011693</name>
</gene>
<dbReference type="OrthoDB" id="660555at2759"/>
<evidence type="ECO:0000256" key="1">
    <source>
        <dbReference type="ARBA" id="ARBA00022723"/>
    </source>
</evidence>
<comment type="caution">
    <text evidence="6">The sequence shown here is derived from an EMBL/GenBank/DDBJ whole genome shotgun (WGS) entry which is preliminary data.</text>
</comment>
<evidence type="ECO:0000256" key="3">
    <source>
        <dbReference type="ARBA" id="ARBA00022833"/>
    </source>
</evidence>
<dbReference type="InterPro" id="IPR052113">
    <property type="entry name" value="FYVE-type_Zinc_Finger"/>
</dbReference>
<evidence type="ECO:0000313" key="7">
    <source>
        <dbReference type="Proteomes" id="UP000253551"/>
    </source>
</evidence>
<dbReference type="GO" id="GO:0008270">
    <property type="term" value="F:zinc ion binding"/>
    <property type="evidence" value="ECO:0007669"/>
    <property type="project" value="UniProtKB-KW"/>
</dbReference>
<evidence type="ECO:0000313" key="6">
    <source>
        <dbReference type="EMBL" id="RCI01115.1"/>
    </source>
</evidence>
<name>A0A367KFW6_RHIST</name>
<dbReference type="AlphaFoldDB" id="A0A367KFW6"/>
<dbReference type="InterPro" id="IPR013083">
    <property type="entry name" value="Znf_RING/FYVE/PHD"/>
</dbReference>
<dbReference type="CDD" id="cd15760">
    <property type="entry name" value="FYVE_scVPS27p_like"/>
    <property type="match status" value="1"/>
</dbReference>
<keyword evidence="1" id="KW-0479">Metal-binding</keyword>
<dbReference type="SUPFAM" id="SSF57903">
    <property type="entry name" value="FYVE/PHD zinc finger"/>
    <property type="match status" value="1"/>
</dbReference>
<protein>
    <recommendedName>
        <fullName evidence="5">FYVE-type domain-containing protein</fullName>
    </recommendedName>
</protein>
<dbReference type="InterPro" id="IPR000306">
    <property type="entry name" value="Znf_FYVE"/>
</dbReference>
<dbReference type="PANTHER" id="PTHR39490">
    <property type="entry name" value="ARRESTIN DOMAIN-CONTAINING PROTEIN D"/>
    <property type="match status" value="1"/>
</dbReference>
<dbReference type="SMART" id="SM00064">
    <property type="entry name" value="FYVE"/>
    <property type="match status" value="1"/>
</dbReference>
<organism evidence="6 7">
    <name type="scientific">Rhizopus stolonifer</name>
    <name type="common">Rhizopus nigricans</name>
    <dbReference type="NCBI Taxonomy" id="4846"/>
    <lineage>
        <taxon>Eukaryota</taxon>
        <taxon>Fungi</taxon>
        <taxon>Fungi incertae sedis</taxon>
        <taxon>Mucoromycota</taxon>
        <taxon>Mucoromycotina</taxon>
        <taxon>Mucoromycetes</taxon>
        <taxon>Mucorales</taxon>
        <taxon>Mucorineae</taxon>
        <taxon>Rhizopodaceae</taxon>
        <taxon>Rhizopus</taxon>
    </lineage>
</organism>
<keyword evidence="7" id="KW-1185">Reference proteome</keyword>
<sequence length="316" mass="36138">KAKLNGITQQYLSLSSPFISSASSSTLSSFTLPDTITTEKDWQNQFLELMSTLIHCAEQLESISTELLNTERQVRELVLLQKSMLETYQEQENLYLSRIEECHQVSQYQTNLMEFLDELSHEIPVSRSSFDSSCTTLCSKRNRESCSTTGATRVNEPSESTLEHIIHRVRCELSLMIGGSASTGRVIHSFSCNNATEWIVAGVGATASFDRCLYIIHIRSHDNKFRLLPKKEWVSDHQVDHCQSELCSTRFSLFQRRHHCRKCGIIVCQRHSLNRIPLISHSRLLAWYRVCDTCFHGLTENHFHTTDSAKDFSSPL</sequence>
<proteinExistence type="predicted"/>
<dbReference type="STRING" id="4846.A0A367KFW6"/>
<feature type="domain" description="FYVE-type" evidence="5">
    <location>
        <begin position="247"/>
        <end position="299"/>
    </location>
</feature>
<dbReference type="Proteomes" id="UP000253551">
    <property type="component" value="Unassembled WGS sequence"/>
</dbReference>
<keyword evidence="3" id="KW-0862">Zinc</keyword>
<accession>A0A367KFW6</accession>
<dbReference type="InterPro" id="IPR017455">
    <property type="entry name" value="Znf_FYVE-rel"/>
</dbReference>
<dbReference type="InterPro" id="IPR011011">
    <property type="entry name" value="Znf_FYVE_PHD"/>
</dbReference>
<dbReference type="Pfam" id="PF01363">
    <property type="entry name" value="FYVE"/>
    <property type="match status" value="1"/>
</dbReference>
<dbReference type="PROSITE" id="PS50178">
    <property type="entry name" value="ZF_FYVE"/>
    <property type="match status" value="1"/>
</dbReference>